<keyword evidence="1" id="KW-0812">Transmembrane</keyword>
<dbReference type="OrthoDB" id="2454021at2"/>
<organism evidence="2 3">
    <name type="scientific">Bhargavaea cecembensis</name>
    <dbReference type="NCBI Taxonomy" id="394098"/>
    <lineage>
        <taxon>Bacteria</taxon>
        <taxon>Bacillati</taxon>
        <taxon>Bacillota</taxon>
        <taxon>Bacilli</taxon>
        <taxon>Bacillales</taxon>
        <taxon>Caryophanaceae</taxon>
        <taxon>Bhargavaea</taxon>
    </lineage>
</organism>
<dbReference type="Proteomes" id="UP000076490">
    <property type="component" value="Unassembled WGS sequence"/>
</dbReference>
<feature type="transmembrane region" description="Helical" evidence="1">
    <location>
        <begin position="21"/>
        <end position="39"/>
    </location>
</feature>
<evidence type="ECO:0000313" key="3">
    <source>
        <dbReference type="Proteomes" id="UP000076490"/>
    </source>
</evidence>
<comment type="caution">
    <text evidence="2">The sequence shown here is derived from an EMBL/GenBank/DDBJ whole genome shotgun (WGS) entry which is preliminary data.</text>
</comment>
<keyword evidence="1" id="KW-1133">Transmembrane helix</keyword>
<name>A0A161SPU4_9BACL</name>
<evidence type="ECO:0000313" key="2">
    <source>
        <dbReference type="EMBL" id="KZE37180.1"/>
    </source>
</evidence>
<protein>
    <submittedName>
        <fullName evidence="2">Uncharacterized protein</fullName>
    </submittedName>
</protein>
<dbReference type="EMBL" id="LQNT01000011">
    <property type="protein sequence ID" value="KZE37180.1"/>
    <property type="molecule type" value="Genomic_DNA"/>
</dbReference>
<gene>
    <name evidence="2" type="ORF">AV656_11405</name>
</gene>
<reference evidence="2 3" key="1">
    <citation type="submission" date="2016-01" db="EMBL/GenBank/DDBJ databases">
        <title>Whole genome sequencing of Bhargavaea cecembensis T14.</title>
        <authorList>
            <person name="Hong K.W."/>
        </authorList>
    </citation>
    <scope>NUCLEOTIDE SEQUENCE [LARGE SCALE GENOMIC DNA]</scope>
    <source>
        <strain evidence="2 3">T14</strain>
    </source>
</reference>
<sequence length="81" mass="9499">MKKDIKIGYRELDAKGKFIRTIWGGALALAFLYWVVAAAEAHRDFDNVFLRVWFPLIATLLVIGDMVHSYRKWKKEEKSKQ</sequence>
<keyword evidence="1" id="KW-0472">Membrane</keyword>
<dbReference type="RefSeq" id="WP_063182182.1">
    <property type="nucleotide sequence ID" value="NZ_LQNT01000011.1"/>
</dbReference>
<accession>A0A161SPU4</accession>
<evidence type="ECO:0000256" key="1">
    <source>
        <dbReference type="SAM" id="Phobius"/>
    </source>
</evidence>
<proteinExistence type="predicted"/>
<dbReference type="AlphaFoldDB" id="A0A161SPU4"/>
<feature type="transmembrane region" description="Helical" evidence="1">
    <location>
        <begin position="51"/>
        <end position="70"/>
    </location>
</feature>